<reference evidence="1" key="1">
    <citation type="journal article" date="2021" name="New Phytol.">
        <title>Evolutionary innovations through gain and loss of genes in the ectomycorrhizal Boletales.</title>
        <authorList>
            <person name="Wu G."/>
            <person name="Miyauchi S."/>
            <person name="Morin E."/>
            <person name="Kuo A."/>
            <person name="Drula E."/>
            <person name="Varga T."/>
            <person name="Kohler A."/>
            <person name="Feng B."/>
            <person name="Cao Y."/>
            <person name="Lipzen A."/>
            <person name="Daum C."/>
            <person name="Hundley H."/>
            <person name="Pangilinan J."/>
            <person name="Johnson J."/>
            <person name="Barry K."/>
            <person name="LaButti K."/>
            <person name="Ng V."/>
            <person name="Ahrendt S."/>
            <person name="Min B."/>
            <person name="Choi I.G."/>
            <person name="Park H."/>
            <person name="Plett J.M."/>
            <person name="Magnuson J."/>
            <person name="Spatafora J.W."/>
            <person name="Nagy L.G."/>
            <person name="Henrissat B."/>
            <person name="Grigoriev I.V."/>
            <person name="Yang Z.L."/>
            <person name="Xu J."/>
            <person name="Martin F.M."/>
        </authorList>
    </citation>
    <scope>NUCLEOTIDE SEQUENCE</scope>
    <source>
        <strain evidence="1">KUC20120723A-06</strain>
    </source>
</reference>
<proteinExistence type="predicted"/>
<accession>A0ACB8B5L5</accession>
<name>A0ACB8B5L5_9AGAM</name>
<evidence type="ECO:0000313" key="2">
    <source>
        <dbReference type="Proteomes" id="UP000790709"/>
    </source>
</evidence>
<comment type="caution">
    <text evidence="1">The sequence shown here is derived from an EMBL/GenBank/DDBJ whole genome shotgun (WGS) entry which is preliminary data.</text>
</comment>
<dbReference type="Proteomes" id="UP000790709">
    <property type="component" value="Unassembled WGS sequence"/>
</dbReference>
<evidence type="ECO:0000313" key="1">
    <source>
        <dbReference type="EMBL" id="KAH7920027.1"/>
    </source>
</evidence>
<protein>
    <submittedName>
        <fullName evidence="1">Uncharacterized protein</fullName>
    </submittedName>
</protein>
<sequence>MYIHAGLLLDHCALWTLTGKVLTASRRCGPTRDIEDTELYPWVSWENLQQQASEVTYSHTNPLY</sequence>
<gene>
    <name evidence="1" type="ORF">BV22DRAFT_1021989</name>
</gene>
<organism evidence="1 2">
    <name type="scientific">Leucogyrophana mollusca</name>
    <dbReference type="NCBI Taxonomy" id="85980"/>
    <lineage>
        <taxon>Eukaryota</taxon>
        <taxon>Fungi</taxon>
        <taxon>Dikarya</taxon>
        <taxon>Basidiomycota</taxon>
        <taxon>Agaricomycotina</taxon>
        <taxon>Agaricomycetes</taxon>
        <taxon>Agaricomycetidae</taxon>
        <taxon>Boletales</taxon>
        <taxon>Boletales incertae sedis</taxon>
        <taxon>Leucogyrophana</taxon>
    </lineage>
</organism>
<keyword evidence="2" id="KW-1185">Reference proteome</keyword>
<dbReference type="EMBL" id="MU266610">
    <property type="protein sequence ID" value="KAH7920027.1"/>
    <property type="molecule type" value="Genomic_DNA"/>
</dbReference>